<comment type="catalytic activity">
    <reaction evidence="13">
        <text>N-acetyl-D-glucosamine + ATP = N-acetyl-D-glucosamine 6-phosphate + ADP + H(+)</text>
        <dbReference type="Rhea" id="RHEA:17417"/>
        <dbReference type="ChEBI" id="CHEBI:15378"/>
        <dbReference type="ChEBI" id="CHEBI:30616"/>
        <dbReference type="ChEBI" id="CHEBI:57513"/>
        <dbReference type="ChEBI" id="CHEBI:456216"/>
        <dbReference type="ChEBI" id="CHEBI:506227"/>
        <dbReference type="EC" id="2.7.1.59"/>
    </reaction>
</comment>
<proteinExistence type="inferred from homology"/>
<dbReference type="PROSITE" id="PS01125">
    <property type="entry name" value="ROK"/>
    <property type="match status" value="1"/>
</dbReference>
<dbReference type="InterPro" id="IPR049874">
    <property type="entry name" value="ROK_cs"/>
</dbReference>
<evidence type="ECO:0000256" key="7">
    <source>
        <dbReference type="ARBA" id="ARBA00022833"/>
    </source>
</evidence>
<evidence type="ECO:0000256" key="9">
    <source>
        <dbReference type="ARBA" id="ARBA00023277"/>
    </source>
</evidence>
<evidence type="ECO:0000256" key="13">
    <source>
        <dbReference type="ARBA" id="ARBA00049065"/>
    </source>
</evidence>
<dbReference type="Proteomes" id="UP000671960">
    <property type="component" value="Chromosome"/>
</dbReference>
<name>A0ABX7UW60_9GAMM</name>
<evidence type="ECO:0000313" key="15">
    <source>
        <dbReference type="Proteomes" id="UP000671960"/>
    </source>
</evidence>
<keyword evidence="9" id="KW-0119">Carbohydrate metabolism</keyword>
<evidence type="ECO:0000256" key="8">
    <source>
        <dbReference type="ARBA" id="ARBA00022840"/>
    </source>
</evidence>
<dbReference type="SUPFAM" id="SSF53067">
    <property type="entry name" value="Actin-like ATPase domain"/>
    <property type="match status" value="1"/>
</dbReference>
<keyword evidence="8" id="KW-0067">ATP-binding</keyword>
<dbReference type="RefSeq" id="WP_208230481.1">
    <property type="nucleotide sequence ID" value="NZ_CP050854.1"/>
</dbReference>
<dbReference type="PANTHER" id="PTHR18964">
    <property type="entry name" value="ROK (REPRESSOR, ORF, KINASE) FAMILY"/>
    <property type="match status" value="1"/>
</dbReference>
<evidence type="ECO:0000256" key="1">
    <source>
        <dbReference type="ARBA" id="ARBA00012122"/>
    </source>
</evidence>
<keyword evidence="5" id="KW-0547">Nucleotide-binding</keyword>
<keyword evidence="6" id="KW-0418">Kinase</keyword>
<keyword evidence="3" id="KW-0808">Transferase</keyword>
<reference evidence="14 15" key="1">
    <citation type="submission" date="2020-03" db="EMBL/GenBank/DDBJ databases">
        <authorList>
            <person name="Bakhshi Ganjeh M."/>
        </authorList>
    </citation>
    <scope>NUCLEOTIDE SEQUENCE [LARGE SCALE GENOMIC DNA]</scope>
    <source>
        <strain evidence="15">Iran 50</strain>
    </source>
</reference>
<gene>
    <name evidence="14" type="ORF">HC231_07780</name>
</gene>
<dbReference type="Pfam" id="PF00480">
    <property type="entry name" value="ROK"/>
    <property type="match status" value="1"/>
</dbReference>
<keyword evidence="4" id="KW-0479">Metal-binding</keyword>
<evidence type="ECO:0000256" key="11">
    <source>
        <dbReference type="ARBA" id="ARBA00037880"/>
    </source>
</evidence>
<keyword evidence="15" id="KW-1185">Reference proteome</keyword>
<dbReference type="CDD" id="cd24057">
    <property type="entry name" value="ASKHA_NBD_ROK_NAGK"/>
    <property type="match status" value="1"/>
</dbReference>
<dbReference type="Gene3D" id="3.30.420.40">
    <property type="match status" value="2"/>
</dbReference>
<evidence type="ECO:0000256" key="3">
    <source>
        <dbReference type="ARBA" id="ARBA00022679"/>
    </source>
</evidence>
<dbReference type="InterPro" id="IPR043129">
    <property type="entry name" value="ATPase_NBD"/>
</dbReference>
<evidence type="ECO:0000256" key="12">
    <source>
        <dbReference type="ARBA" id="ARBA00038116"/>
    </source>
</evidence>
<evidence type="ECO:0000313" key="14">
    <source>
        <dbReference type="EMBL" id="QTF07849.1"/>
    </source>
</evidence>
<dbReference type="InterPro" id="IPR000600">
    <property type="entry name" value="ROK"/>
</dbReference>
<organism evidence="14 15">
    <name type="scientific">Brenneria izadpanahii</name>
    <dbReference type="NCBI Taxonomy" id="2722756"/>
    <lineage>
        <taxon>Bacteria</taxon>
        <taxon>Pseudomonadati</taxon>
        <taxon>Pseudomonadota</taxon>
        <taxon>Gammaproteobacteria</taxon>
        <taxon>Enterobacterales</taxon>
        <taxon>Pectobacteriaceae</taxon>
        <taxon>Brenneria</taxon>
    </lineage>
</organism>
<evidence type="ECO:0000256" key="2">
    <source>
        <dbReference type="ARBA" id="ARBA00014974"/>
    </source>
</evidence>
<dbReference type="EMBL" id="CP050854">
    <property type="protein sequence ID" value="QTF07849.1"/>
    <property type="molecule type" value="Genomic_DNA"/>
</dbReference>
<comment type="similarity">
    <text evidence="12">Belongs to the ROK (NagC/XylR) family. NagK subfamily.</text>
</comment>
<accession>A0ABX7UW60</accession>
<dbReference type="EC" id="2.7.1.59" evidence="1"/>
<dbReference type="PANTHER" id="PTHR18964:SF162">
    <property type="entry name" value="N-ACETYL-D-GLUCOSAMINE KINASE"/>
    <property type="match status" value="1"/>
</dbReference>
<sequence>MNQLLKNPPVICVDIGGSFIKFGVSHRQGEVTTLDKAPMPADSWEMFAAALENLIQTYRDRYPADAALAISAAGIVSPESGEVFASNIPAFKGKKLVDELGTRLGREVCIANDADCFALAEAVAGKGKGHRVVFGVILGTGVGGGLAVNGRILSGAGGLTGEWGHGPITRTEIILDGKPRYLPRLACGCGQQGCLDTYGGARGLERLHHALHNQTADSFSIINRWQQGEPLACRTIDAWTQVVGEPLAYSINLTGASLVAVGGGLAGVPALIEALDNAVRPLILRKSERPVVVAGCFSQNGGMVGASVLGRAQVRCKQEPYEHA</sequence>
<keyword evidence="7" id="KW-0862">Zinc</keyword>
<evidence type="ECO:0000256" key="10">
    <source>
        <dbReference type="ARBA" id="ARBA00031123"/>
    </source>
</evidence>
<comment type="pathway">
    <text evidence="11">Cell wall biogenesis; peptidoglycan recycling.</text>
</comment>
<protein>
    <recommendedName>
        <fullName evidence="2">N-acetyl-D-glucosamine kinase</fullName>
        <ecNumber evidence="1">2.7.1.59</ecNumber>
    </recommendedName>
    <alternativeName>
        <fullName evidence="10">GlcNAc kinase</fullName>
    </alternativeName>
</protein>
<evidence type="ECO:0000256" key="6">
    <source>
        <dbReference type="ARBA" id="ARBA00022777"/>
    </source>
</evidence>
<evidence type="ECO:0000256" key="5">
    <source>
        <dbReference type="ARBA" id="ARBA00022741"/>
    </source>
</evidence>
<evidence type="ECO:0000256" key="4">
    <source>
        <dbReference type="ARBA" id="ARBA00022723"/>
    </source>
</evidence>